<gene>
    <name evidence="5" type="ORF">BDK51DRAFT_27551</name>
</gene>
<evidence type="ECO:0000256" key="1">
    <source>
        <dbReference type="ARBA" id="ARBA00005850"/>
    </source>
</evidence>
<dbReference type="Pfam" id="PF01813">
    <property type="entry name" value="ATP-synt_D"/>
    <property type="match status" value="1"/>
</dbReference>
<evidence type="ECO:0000313" key="5">
    <source>
        <dbReference type="EMBL" id="RKO89535.1"/>
    </source>
</evidence>
<dbReference type="Proteomes" id="UP000269721">
    <property type="component" value="Unassembled WGS sequence"/>
</dbReference>
<protein>
    <submittedName>
        <fullName evidence="5">ATP synthase subunit D-domain-containing protein</fullName>
    </submittedName>
</protein>
<dbReference type="EMBL" id="KZ996034">
    <property type="protein sequence ID" value="RKO89535.1"/>
    <property type="molecule type" value="Genomic_DNA"/>
</dbReference>
<reference evidence="6" key="1">
    <citation type="journal article" date="2018" name="Nat. Microbiol.">
        <title>Leveraging single-cell genomics to expand the fungal tree of life.</title>
        <authorList>
            <person name="Ahrendt S.R."/>
            <person name="Quandt C.A."/>
            <person name="Ciobanu D."/>
            <person name="Clum A."/>
            <person name="Salamov A."/>
            <person name="Andreopoulos B."/>
            <person name="Cheng J.F."/>
            <person name="Woyke T."/>
            <person name="Pelin A."/>
            <person name="Henrissat B."/>
            <person name="Reynolds N.K."/>
            <person name="Benny G.L."/>
            <person name="Smith M.E."/>
            <person name="James T.Y."/>
            <person name="Grigoriev I.V."/>
        </authorList>
    </citation>
    <scope>NUCLEOTIDE SEQUENCE [LARGE SCALE GENOMIC DNA]</scope>
</reference>
<dbReference type="OrthoDB" id="7676488at2759"/>
<dbReference type="Gene3D" id="1.10.287.3240">
    <property type="match status" value="1"/>
</dbReference>
<feature type="region of interest" description="Disordered" evidence="4">
    <location>
        <begin position="76"/>
        <end position="100"/>
    </location>
</feature>
<keyword evidence="2" id="KW-0813">Transport</keyword>
<dbReference type="GO" id="GO:0046961">
    <property type="term" value="F:proton-transporting ATPase activity, rotational mechanism"/>
    <property type="evidence" value="ECO:0007669"/>
    <property type="project" value="InterPro"/>
</dbReference>
<dbReference type="AlphaFoldDB" id="A0A4P9WCX7"/>
<evidence type="ECO:0000256" key="2">
    <source>
        <dbReference type="ARBA" id="ARBA00022448"/>
    </source>
</evidence>
<comment type="similarity">
    <text evidence="1">Belongs to the V-ATPase D subunit family.</text>
</comment>
<keyword evidence="6" id="KW-1185">Reference proteome</keyword>
<accession>A0A4P9WCX7</accession>
<evidence type="ECO:0000256" key="3">
    <source>
        <dbReference type="ARBA" id="ARBA00023065"/>
    </source>
</evidence>
<organism evidence="5 6">
    <name type="scientific">Blyttiomyces helicus</name>
    <dbReference type="NCBI Taxonomy" id="388810"/>
    <lineage>
        <taxon>Eukaryota</taxon>
        <taxon>Fungi</taxon>
        <taxon>Fungi incertae sedis</taxon>
        <taxon>Chytridiomycota</taxon>
        <taxon>Chytridiomycota incertae sedis</taxon>
        <taxon>Chytridiomycetes</taxon>
        <taxon>Chytridiomycetes incertae sedis</taxon>
        <taxon>Blyttiomyces</taxon>
    </lineage>
</organism>
<evidence type="ECO:0000256" key="4">
    <source>
        <dbReference type="SAM" id="MobiDB-lite"/>
    </source>
</evidence>
<sequence>TAFVILDEVIKVTNRRVNAIEHVIIPKIENTIKFIMAELDEADREEFFRLKKVQGKKKERQAVAEAAEAASALTRAAVSSSSKEAPSLLADYEQDPDVMF</sequence>
<dbReference type="PANTHER" id="PTHR11671">
    <property type="entry name" value="V-TYPE ATP SYNTHASE SUBUNIT D"/>
    <property type="match status" value="1"/>
</dbReference>
<evidence type="ECO:0000313" key="6">
    <source>
        <dbReference type="Proteomes" id="UP000269721"/>
    </source>
</evidence>
<name>A0A4P9WCX7_9FUNG</name>
<feature type="non-terminal residue" evidence="5">
    <location>
        <position position="1"/>
    </location>
</feature>
<dbReference type="NCBIfam" id="TIGR00309">
    <property type="entry name" value="V_ATPase_subD"/>
    <property type="match status" value="1"/>
</dbReference>
<keyword evidence="3" id="KW-0406">Ion transport</keyword>
<dbReference type="InterPro" id="IPR002699">
    <property type="entry name" value="V_ATPase_D"/>
</dbReference>
<proteinExistence type="inferred from homology"/>